<reference evidence="3 4" key="1">
    <citation type="journal article" date="2024" name="IMA Fungus">
        <title>IMA Genome - F19 : A genome assembly and annotation guide to empower mycologists, including annotated draft genome sequences of Ceratocystis pirilliformis, Diaporthe australafricana, Fusarium ophioides, Paecilomyces lecythidis, and Sporothrix stenoceras.</title>
        <authorList>
            <person name="Aylward J."/>
            <person name="Wilson A.M."/>
            <person name="Visagie C.M."/>
            <person name="Spraker J."/>
            <person name="Barnes I."/>
            <person name="Buitendag C."/>
            <person name="Ceriani C."/>
            <person name="Del Mar Angel L."/>
            <person name="du Plessis D."/>
            <person name="Fuchs T."/>
            <person name="Gasser K."/>
            <person name="Kramer D."/>
            <person name="Li W."/>
            <person name="Munsamy K."/>
            <person name="Piso A."/>
            <person name="Price J.L."/>
            <person name="Sonnekus B."/>
            <person name="Thomas C."/>
            <person name="van der Nest A."/>
            <person name="van Dijk A."/>
            <person name="van Heerden A."/>
            <person name="van Vuuren N."/>
            <person name="Yilmaz N."/>
            <person name="Duong T.A."/>
            <person name="van der Merwe N.A."/>
            <person name="Wingfield M.J."/>
            <person name="Wingfield B.D."/>
        </authorList>
    </citation>
    <scope>NUCLEOTIDE SEQUENCE [LARGE SCALE GENOMIC DNA]</scope>
    <source>
        <strain evidence="3 4">CMW 18300</strain>
    </source>
</reference>
<feature type="region of interest" description="Disordered" evidence="1">
    <location>
        <begin position="78"/>
        <end position="99"/>
    </location>
</feature>
<organism evidence="3 4">
    <name type="scientific">Diaporthe australafricana</name>
    <dbReference type="NCBI Taxonomy" id="127596"/>
    <lineage>
        <taxon>Eukaryota</taxon>
        <taxon>Fungi</taxon>
        <taxon>Dikarya</taxon>
        <taxon>Ascomycota</taxon>
        <taxon>Pezizomycotina</taxon>
        <taxon>Sordariomycetes</taxon>
        <taxon>Sordariomycetidae</taxon>
        <taxon>Diaporthales</taxon>
        <taxon>Diaporthaceae</taxon>
        <taxon>Diaporthe</taxon>
    </lineage>
</organism>
<dbReference type="Proteomes" id="UP001583177">
    <property type="component" value="Unassembled WGS sequence"/>
</dbReference>
<evidence type="ECO:0000313" key="4">
    <source>
        <dbReference type="Proteomes" id="UP001583177"/>
    </source>
</evidence>
<sequence>MMDSSQFELIPLEVAQRRQAVRRASGLEDQTLTGRERLESMRNVSSNTNASQAGSQLETLSSVVTPRARKVSRFVPRGFAQPSSPLSGRDENNTNALAVGDDTRPTIISTTTGSDLTVTTIRQPDGTQYRIFDPVPRLHPWDRIRRRTAAQKSTDRSLQRITGRSFNNLDDMERGAAYRRIRDTESWVSDNAKARRREFFLIVALFSLFPFVSPIALCGGFNSALSWHTRGEVHRFSTKQRQFLMIEAIIAFLSVAAIIIFVVIKYALHH</sequence>
<comment type="caution">
    <text evidence="3">The sequence shown here is derived from an EMBL/GenBank/DDBJ whole genome shotgun (WGS) entry which is preliminary data.</text>
</comment>
<evidence type="ECO:0000256" key="2">
    <source>
        <dbReference type="SAM" id="Phobius"/>
    </source>
</evidence>
<feature type="region of interest" description="Disordered" evidence="1">
    <location>
        <begin position="29"/>
        <end position="60"/>
    </location>
</feature>
<keyword evidence="4" id="KW-1185">Reference proteome</keyword>
<gene>
    <name evidence="3" type="ORF">Daus18300_000738</name>
</gene>
<feature type="compositionally biased region" description="Polar residues" evidence="1">
    <location>
        <begin position="42"/>
        <end position="60"/>
    </location>
</feature>
<feature type="transmembrane region" description="Helical" evidence="2">
    <location>
        <begin position="199"/>
        <end position="223"/>
    </location>
</feature>
<evidence type="ECO:0000256" key="1">
    <source>
        <dbReference type="SAM" id="MobiDB-lite"/>
    </source>
</evidence>
<keyword evidence="2" id="KW-0812">Transmembrane</keyword>
<proteinExistence type="predicted"/>
<evidence type="ECO:0000313" key="3">
    <source>
        <dbReference type="EMBL" id="KAL1882252.1"/>
    </source>
</evidence>
<feature type="transmembrane region" description="Helical" evidence="2">
    <location>
        <begin position="243"/>
        <end position="268"/>
    </location>
</feature>
<keyword evidence="2" id="KW-0472">Membrane</keyword>
<keyword evidence="2" id="KW-1133">Transmembrane helix</keyword>
<name>A0ABR3Y353_9PEZI</name>
<protein>
    <submittedName>
        <fullName evidence="3">Uncharacterized protein</fullName>
    </submittedName>
</protein>
<dbReference type="EMBL" id="JAWRVE010000004">
    <property type="protein sequence ID" value="KAL1882252.1"/>
    <property type="molecule type" value="Genomic_DNA"/>
</dbReference>
<accession>A0ABR3Y353</accession>